<feature type="region of interest" description="Disordered" evidence="1">
    <location>
        <begin position="177"/>
        <end position="267"/>
    </location>
</feature>
<dbReference type="RefSeq" id="WP_342805334.1">
    <property type="nucleotide sequence ID" value="NZ_JAOPJZ010000001.1"/>
</dbReference>
<evidence type="ECO:0000313" key="5">
    <source>
        <dbReference type="EMBL" id="MCU4750494.1"/>
    </source>
</evidence>
<organism evidence="5 6">
    <name type="scientific">Natronosalvus hydrolyticus</name>
    <dbReference type="NCBI Taxonomy" id="2979988"/>
    <lineage>
        <taxon>Archaea</taxon>
        <taxon>Methanobacteriati</taxon>
        <taxon>Methanobacteriota</taxon>
        <taxon>Stenosarchaea group</taxon>
        <taxon>Halobacteria</taxon>
        <taxon>Halobacteriales</taxon>
        <taxon>Natrialbaceae</taxon>
        <taxon>Natronosalvus</taxon>
    </lineage>
</organism>
<feature type="domain" description="Cell division protein A C-terminal" evidence="4">
    <location>
        <begin position="267"/>
        <end position="308"/>
    </location>
</feature>
<dbReference type="EMBL" id="JAOPJZ010000001">
    <property type="protein sequence ID" value="MCU4750494.1"/>
    <property type="molecule type" value="Genomic_DNA"/>
</dbReference>
<feature type="transmembrane region" description="Helical" evidence="2">
    <location>
        <begin position="20"/>
        <end position="42"/>
    </location>
</feature>
<feature type="transmembrane region" description="Helical" evidence="2">
    <location>
        <begin position="124"/>
        <end position="144"/>
    </location>
</feature>
<feature type="compositionally biased region" description="Low complexity" evidence="1">
    <location>
        <begin position="207"/>
        <end position="219"/>
    </location>
</feature>
<gene>
    <name evidence="5" type="ORF">OB919_00615</name>
</gene>
<dbReference type="InterPro" id="IPR055564">
    <property type="entry name" value="CdpA_C"/>
</dbReference>
<evidence type="ECO:0000313" key="6">
    <source>
        <dbReference type="Proteomes" id="UP001321047"/>
    </source>
</evidence>
<comment type="caution">
    <text evidence="5">The sequence shown here is derived from an EMBL/GenBank/DDBJ whole genome shotgun (WGS) entry which is preliminary data.</text>
</comment>
<feature type="transmembrane region" description="Helical" evidence="2">
    <location>
        <begin position="57"/>
        <end position="78"/>
    </location>
</feature>
<feature type="transmembrane region" description="Helical" evidence="2">
    <location>
        <begin position="85"/>
        <end position="104"/>
    </location>
</feature>
<dbReference type="Pfam" id="PF23600">
    <property type="entry name" value="CdpA_N"/>
    <property type="match status" value="1"/>
</dbReference>
<proteinExistence type="predicted"/>
<reference evidence="5 6" key="1">
    <citation type="submission" date="2022-09" db="EMBL/GenBank/DDBJ databases">
        <title>Enrichment on poylsaccharides allowed isolation of novel metabolic and taxonomic groups of Haloarchaea.</title>
        <authorList>
            <person name="Sorokin D.Y."/>
            <person name="Elcheninov A.G."/>
            <person name="Khizhniak T.V."/>
            <person name="Kolganova T.V."/>
            <person name="Kublanov I.V."/>
        </authorList>
    </citation>
    <scope>NUCLEOTIDE SEQUENCE [LARGE SCALE GENOMIC DNA]</scope>
    <source>
        <strain evidence="5 6">AArc-curdl1</strain>
    </source>
</reference>
<evidence type="ECO:0000256" key="2">
    <source>
        <dbReference type="SAM" id="Phobius"/>
    </source>
</evidence>
<evidence type="ECO:0000256" key="1">
    <source>
        <dbReference type="SAM" id="MobiDB-lite"/>
    </source>
</evidence>
<name>A0AAP2Z497_9EURY</name>
<evidence type="ECO:0000259" key="3">
    <source>
        <dbReference type="Pfam" id="PF23600"/>
    </source>
</evidence>
<protein>
    <submittedName>
        <fullName evidence="5">Uncharacterized protein</fullName>
    </submittedName>
</protein>
<dbReference type="Pfam" id="PF23601">
    <property type="entry name" value="CdpA_C"/>
    <property type="match status" value="1"/>
</dbReference>
<evidence type="ECO:0000259" key="4">
    <source>
        <dbReference type="Pfam" id="PF23601"/>
    </source>
</evidence>
<feature type="domain" description="Cell division protein A N-terminal" evidence="3">
    <location>
        <begin position="2"/>
        <end position="150"/>
    </location>
</feature>
<sequence>MTSLTEVYDGTAKGASLRRLYAGTALVVVGAILSVVAVLVATTDLFSSGFADQYGPVLWAGVLSGTGVPLALLGVFTVLPASRRIQAAAVIGTSICLLGVALFWHAYPAHWRGHGDNLTLHVSVVYLLGLFTAMWCLFTAVVNFKTRNDPGGMLEMNVTRRNQTKVVEVESQNGGFSSMGFFGSTPDGEVETQTKDVSEPTTKAEATSRTNSTRQNSTTGGPLSAGRTTPASDGGATTEDISSPLDNAGDGHDAAIVDGPETPEPTDRYCGNCRHFDYVRTNGSITPYCGRFEETMDDMDACEEWTPNRNRD</sequence>
<keyword evidence="2" id="KW-0812">Transmembrane</keyword>
<keyword evidence="2" id="KW-1133">Transmembrane helix</keyword>
<accession>A0AAP2Z497</accession>
<dbReference type="Proteomes" id="UP001321047">
    <property type="component" value="Unassembled WGS sequence"/>
</dbReference>
<keyword evidence="6" id="KW-1185">Reference proteome</keyword>
<keyword evidence="2" id="KW-0472">Membrane</keyword>
<dbReference type="AlphaFoldDB" id="A0AAP2Z497"/>
<dbReference type="InterPro" id="IPR055563">
    <property type="entry name" value="CdpA_N"/>
</dbReference>